<evidence type="ECO:0000256" key="9">
    <source>
        <dbReference type="PIRSR" id="PIRSR001359-2"/>
    </source>
</evidence>
<protein>
    <recommendedName>
        <fullName evidence="2">tagatose-bisphosphate aldolase</fullName>
        <ecNumber evidence="2">4.1.2.40</ecNumber>
    </recommendedName>
    <alternativeName>
        <fullName evidence="7">D-tagatose-bisphosphate aldolase class II</fullName>
    </alternativeName>
    <alternativeName>
        <fullName evidence="6">Tagatose-bisphosphate aldolase</fullName>
    </alternativeName>
</protein>
<evidence type="ECO:0000256" key="5">
    <source>
        <dbReference type="ARBA" id="ARBA00023239"/>
    </source>
</evidence>
<dbReference type="EC" id="4.1.2.40" evidence="2"/>
<keyword evidence="5" id="KW-0456">Lyase</keyword>
<dbReference type="Gene3D" id="3.20.20.70">
    <property type="entry name" value="Aldolase class I"/>
    <property type="match status" value="1"/>
</dbReference>
<evidence type="ECO:0000313" key="11">
    <source>
        <dbReference type="EMBL" id="ORM93588.1"/>
    </source>
</evidence>
<comment type="pathway">
    <text evidence="1">Carbohydrate metabolism; D-tagatose 6-phosphate degradation; D-glyceraldehyde 3-phosphate and glycerone phosphate from D-tagatose 6-phosphate: step 2/2.</text>
</comment>
<feature type="binding site" evidence="10">
    <location>
        <position position="180"/>
    </location>
    <ligand>
        <name>Zn(2+)</name>
        <dbReference type="ChEBI" id="CHEBI:29105"/>
        <label>1</label>
        <note>catalytic</note>
    </ligand>
</feature>
<dbReference type="CDD" id="cd00947">
    <property type="entry name" value="TBP_aldolase_IIB"/>
    <property type="match status" value="1"/>
</dbReference>
<evidence type="ECO:0000256" key="10">
    <source>
        <dbReference type="PIRSR" id="PIRSR001359-3"/>
    </source>
</evidence>
<dbReference type="UniPathway" id="UPA00704">
    <property type="reaction ID" value="UER00716"/>
</dbReference>
<dbReference type="NCBIfam" id="NF009374">
    <property type="entry name" value="PRK12737.1"/>
    <property type="match status" value="1"/>
</dbReference>
<evidence type="ECO:0000256" key="4">
    <source>
        <dbReference type="ARBA" id="ARBA00022833"/>
    </source>
</evidence>
<dbReference type="GO" id="GO:0008270">
    <property type="term" value="F:zinc ion binding"/>
    <property type="evidence" value="ECO:0007669"/>
    <property type="project" value="InterPro"/>
</dbReference>
<sequence>MGIISTKYLLLDAQARGYAVPAFNIHNAETIQAILDVCKEMQSPVILAGTPGTFKHIAFKEIFALCEAYSTSYGLPLALHLDHHETLDDIRNKVAAGVRSAMIDGSHVPFADNVRLTREVVNFCHRHDCSVEAELGRLGGVEDDMAVSDESAFLTDPDEALQFVEQTGVDSLAVAIGTAHGLYTQTPKIDFDRLAKIQQRVDIPLVLHGASDVPDDYVRRAIGLGVCKVNVATELKIAFAGAVKNWFGENPQGNDPRYYLRVGMDAMKAVVRDKILVCGSADRLK</sequence>
<dbReference type="PANTHER" id="PTHR30304">
    <property type="entry name" value="D-TAGATOSE-1,6-BISPHOSPHATE ALDOLASE"/>
    <property type="match status" value="1"/>
</dbReference>
<dbReference type="EMBL" id="MLJI01000001">
    <property type="protein sequence ID" value="ORM93588.1"/>
    <property type="molecule type" value="Genomic_DNA"/>
</dbReference>
<evidence type="ECO:0000256" key="8">
    <source>
        <dbReference type="PIRSR" id="PIRSR001359-1"/>
    </source>
</evidence>
<gene>
    <name evidence="11" type="ORF">HA50_09600</name>
</gene>
<dbReference type="NCBIfam" id="TIGR00167">
    <property type="entry name" value="cbbA"/>
    <property type="match status" value="1"/>
</dbReference>
<feature type="binding site" evidence="10">
    <location>
        <position position="104"/>
    </location>
    <ligand>
        <name>Zn(2+)</name>
        <dbReference type="ChEBI" id="CHEBI:29105"/>
        <label>2</label>
    </ligand>
</feature>
<dbReference type="NCBIfam" id="TIGR01858">
    <property type="entry name" value="tag_bisphos_ald"/>
    <property type="match status" value="1"/>
</dbReference>
<name>A0A1X1EUB2_PANCY</name>
<feature type="binding site" evidence="10">
    <location>
        <position position="83"/>
    </location>
    <ligand>
        <name>Zn(2+)</name>
        <dbReference type="ChEBI" id="CHEBI:29105"/>
        <label>1</label>
        <note>catalytic</note>
    </ligand>
</feature>
<reference evidence="11 12" key="1">
    <citation type="journal article" date="2017" name="Antonie Van Leeuwenhoek">
        <title>Phylogenomic resolution of the bacterial genus Pantoea and its relationship with Erwinia and Tatumella.</title>
        <authorList>
            <person name="Palmer M."/>
            <person name="Steenkamp E.T."/>
            <person name="Coetzee M.P."/>
            <person name="Chan W.Y."/>
            <person name="van Zyl E."/>
            <person name="De Maayer P."/>
            <person name="Coutinho T.A."/>
            <person name="Blom J."/>
            <person name="Smits T.H."/>
            <person name="Duffy B."/>
            <person name="Venter S.N."/>
        </authorList>
    </citation>
    <scope>NUCLEOTIDE SEQUENCE [LARGE SCALE GENOMIC DNA]</scope>
    <source>
        <strain evidence="11 12">LMG 2657</strain>
    </source>
</reference>
<dbReference type="PANTHER" id="PTHR30304:SF0">
    <property type="entry name" value="D-TAGATOSE-1,6-BISPHOSPHATE ALDOLASE SUBUNIT GATY-RELATED"/>
    <property type="match status" value="1"/>
</dbReference>
<dbReference type="PROSITE" id="PS00602">
    <property type="entry name" value="ALDOLASE_CLASS_II_1"/>
    <property type="match status" value="1"/>
</dbReference>
<comment type="cofactor">
    <cofactor evidence="10">
        <name>Zn(2+)</name>
        <dbReference type="ChEBI" id="CHEBI:29105"/>
    </cofactor>
    <text evidence="10">Binds 2 Zn(2+) ions per subunit. One is catalytic and the other provides a structural contribution.</text>
</comment>
<accession>A0A1X1EUB2</accession>
<dbReference type="PIRSF" id="PIRSF001359">
    <property type="entry name" value="F_bP_aldolase_II"/>
    <property type="match status" value="1"/>
</dbReference>
<organism evidence="11 12">
    <name type="scientific">Pantoea cypripedii</name>
    <name type="common">Pectobacterium cypripedii</name>
    <name type="synonym">Erwinia cypripedii</name>
    <dbReference type="NCBI Taxonomy" id="55209"/>
    <lineage>
        <taxon>Bacteria</taxon>
        <taxon>Pseudomonadati</taxon>
        <taxon>Pseudomonadota</taxon>
        <taxon>Gammaproteobacteria</taxon>
        <taxon>Enterobacterales</taxon>
        <taxon>Erwiniaceae</taxon>
        <taxon>Pantoea</taxon>
    </lineage>
</organism>
<keyword evidence="3 10" id="KW-0479">Metal-binding</keyword>
<evidence type="ECO:0000256" key="2">
    <source>
        <dbReference type="ARBA" id="ARBA00012905"/>
    </source>
</evidence>
<feature type="binding site" evidence="9">
    <location>
        <begin position="230"/>
        <end position="233"/>
    </location>
    <ligand>
        <name>dihydroxyacetone phosphate</name>
        <dbReference type="ChEBI" id="CHEBI:57642"/>
    </ligand>
</feature>
<evidence type="ECO:0000256" key="3">
    <source>
        <dbReference type="ARBA" id="ARBA00022723"/>
    </source>
</evidence>
<dbReference type="GO" id="GO:0009025">
    <property type="term" value="F:tagatose-bisphosphate aldolase activity"/>
    <property type="evidence" value="ECO:0007669"/>
    <property type="project" value="UniProtKB-EC"/>
</dbReference>
<dbReference type="OrthoDB" id="9803995at2"/>
<dbReference type="GO" id="GO:0005975">
    <property type="term" value="P:carbohydrate metabolic process"/>
    <property type="evidence" value="ECO:0007669"/>
    <property type="project" value="InterPro"/>
</dbReference>
<keyword evidence="12" id="KW-1185">Reference proteome</keyword>
<feature type="binding site" evidence="9">
    <location>
        <begin position="209"/>
        <end position="211"/>
    </location>
    <ligand>
        <name>dihydroxyacetone phosphate</name>
        <dbReference type="ChEBI" id="CHEBI:57642"/>
    </ligand>
</feature>
<evidence type="ECO:0000256" key="7">
    <source>
        <dbReference type="ARBA" id="ARBA00032933"/>
    </source>
</evidence>
<proteinExistence type="predicted"/>
<dbReference type="SUPFAM" id="SSF51569">
    <property type="entry name" value="Aldolase"/>
    <property type="match status" value="1"/>
</dbReference>
<feature type="binding site" evidence="9">
    <location>
        <position position="181"/>
    </location>
    <ligand>
        <name>dihydroxyacetone phosphate</name>
        <dbReference type="ChEBI" id="CHEBI:57642"/>
    </ligand>
</feature>
<feature type="binding site" evidence="10">
    <location>
        <position position="208"/>
    </location>
    <ligand>
        <name>Zn(2+)</name>
        <dbReference type="ChEBI" id="CHEBI:29105"/>
        <label>1</label>
        <note>catalytic</note>
    </ligand>
</feature>
<dbReference type="NCBIfam" id="NF006626">
    <property type="entry name" value="PRK09195.1"/>
    <property type="match status" value="1"/>
</dbReference>
<dbReference type="PROSITE" id="PS00806">
    <property type="entry name" value="ALDOLASE_CLASS_II_2"/>
    <property type="match status" value="1"/>
</dbReference>
<dbReference type="InterPro" id="IPR011288">
    <property type="entry name" value="TagBP_ald_KbaY/GatY"/>
</dbReference>
<feature type="binding site" evidence="10">
    <location>
        <position position="134"/>
    </location>
    <ligand>
        <name>Zn(2+)</name>
        <dbReference type="ChEBI" id="CHEBI:29105"/>
        <label>2</label>
    </ligand>
</feature>
<dbReference type="GO" id="GO:2001059">
    <property type="term" value="P:D-tagatose 6-phosphate catabolic process"/>
    <property type="evidence" value="ECO:0007669"/>
    <property type="project" value="UniProtKB-UniPathway"/>
</dbReference>
<dbReference type="Pfam" id="PF01116">
    <property type="entry name" value="F_bP_aldolase"/>
    <property type="match status" value="1"/>
</dbReference>
<dbReference type="InterPro" id="IPR000771">
    <property type="entry name" value="FBA_II"/>
</dbReference>
<dbReference type="NCBIfam" id="NF009375">
    <property type="entry name" value="PRK12738.1"/>
    <property type="match status" value="1"/>
</dbReference>
<evidence type="ECO:0000256" key="6">
    <source>
        <dbReference type="ARBA" id="ARBA00031246"/>
    </source>
</evidence>
<evidence type="ECO:0000256" key="1">
    <source>
        <dbReference type="ARBA" id="ARBA00005191"/>
    </source>
</evidence>
<dbReference type="FunFam" id="3.20.20.70:FF:000043">
    <property type="entry name" value="D-tagatose-1,6-bisphosphate aldolase subunit GatY"/>
    <property type="match status" value="1"/>
</dbReference>
<dbReference type="InterPro" id="IPR050246">
    <property type="entry name" value="Class_II_FBP_aldolase"/>
</dbReference>
<dbReference type="GO" id="GO:0005829">
    <property type="term" value="C:cytosol"/>
    <property type="evidence" value="ECO:0007669"/>
    <property type="project" value="TreeGrafter"/>
</dbReference>
<comment type="caution">
    <text evidence="11">The sequence shown here is derived from an EMBL/GenBank/DDBJ whole genome shotgun (WGS) entry which is preliminary data.</text>
</comment>
<dbReference type="InterPro" id="IPR013785">
    <property type="entry name" value="Aldolase_TIM"/>
</dbReference>
<evidence type="ECO:0000313" key="12">
    <source>
        <dbReference type="Proteomes" id="UP000193749"/>
    </source>
</evidence>
<dbReference type="STRING" id="55209.HA50_09600"/>
<keyword evidence="4 10" id="KW-0862">Zinc</keyword>
<dbReference type="Proteomes" id="UP000193749">
    <property type="component" value="Unassembled WGS sequence"/>
</dbReference>
<feature type="active site" description="Proton donor" evidence="8">
    <location>
        <position position="82"/>
    </location>
</feature>
<dbReference type="AlphaFoldDB" id="A0A1X1EUB2"/>
<dbReference type="RefSeq" id="WP_084874724.1">
    <property type="nucleotide sequence ID" value="NZ_JAGGMY010000001.1"/>
</dbReference>